<dbReference type="AlphaFoldDB" id="A0A1D8TYA2"/>
<dbReference type="RefSeq" id="WP_070394920.1">
    <property type="nucleotide sequence ID" value="NZ_CP017599.1"/>
</dbReference>
<dbReference type="Pfam" id="PF01878">
    <property type="entry name" value="EVE"/>
    <property type="match status" value="1"/>
</dbReference>
<dbReference type="KEGG" id="mpro:BJP34_26465"/>
<dbReference type="InterPro" id="IPR047197">
    <property type="entry name" value="THYN1-like_EVE"/>
</dbReference>
<proteinExistence type="predicted"/>
<dbReference type="InterPro" id="IPR002740">
    <property type="entry name" value="EVE_domain"/>
</dbReference>
<evidence type="ECO:0000313" key="2">
    <source>
        <dbReference type="EMBL" id="AOX02513.1"/>
    </source>
</evidence>
<dbReference type="InterPro" id="IPR015947">
    <property type="entry name" value="PUA-like_sf"/>
</dbReference>
<dbReference type="CDD" id="cd21133">
    <property type="entry name" value="EVE"/>
    <property type="match status" value="1"/>
</dbReference>
<dbReference type="EMBL" id="CP017599">
    <property type="protein sequence ID" value="AOX02513.1"/>
    <property type="molecule type" value="Genomic_DNA"/>
</dbReference>
<reference evidence="3" key="1">
    <citation type="submission" date="2016-10" db="EMBL/GenBank/DDBJ databases">
        <title>Comparative genomics uncovers the prolific and rare metabolic potential of the cyanobacterial genus Moorea.</title>
        <authorList>
            <person name="Leao T."/>
            <person name="Castelao G."/>
            <person name="Korobeynikov A."/>
            <person name="Monroe E.A."/>
            <person name="Podell S."/>
            <person name="Glukhov E."/>
            <person name="Allen E."/>
            <person name="Gerwick W.H."/>
            <person name="Gerwick L."/>
        </authorList>
    </citation>
    <scope>NUCLEOTIDE SEQUENCE [LARGE SCALE GENOMIC DNA]</scope>
    <source>
        <strain evidence="3">PAL-8-15-08-1</strain>
    </source>
</reference>
<protein>
    <submittedName>
        <fullName evidence="2">EVE domain-containing protein</fullName>
    </submittedName>
</protein>
<dbReference type="Gene3D" id="3.10.590.10">
    <property type="entry name" value="ph1033 like domains"/>
    <property type="match status" value="1"/>
</dbReference>
<sequence>MNYWLMKSEPQVYSITDLEKEGKTIWDGVRNYQARNFLREMKEGDLAFFYHSNTKPPGIVGLMEIIKSEVVDPTQFDQTSRYYDPKSSVESPRWHTVLVQFVEVFPHFIELSTLKQEFSDQELWVTRRGNRLSVMPVSQAVAHKIIGITKATNPSQR</sequence>
<gene>
    <name evidence="2" type="ORF">BJP34_26465</name>
</gene>
<dbReference type="PANTHER" id="PTHR14087:SF7">
    <property type="entry name" value="THYMOCYTE NUCLEAR PROTEIN 1"/>
    <property type="match status" value="1"/>
</dbReference>
<dbReference type="OrthoDB" id="9791347at2"/>
<dbReference type="STRING" id="1458985.BJP34_26465"/>
<organism evidence="2 3">
    <name type="scientific">Moorena producens PAL-8-15-08-1</name>
    <dbReference type="NCBI Taxonomy" id="1458985"/>
    <lineage>
        <taxon>Bacteria</taxon>
        <taxon>Bacillati</taxon>
        <taxon>Cyanobacteriota</taxon>
        <taxon>Cyanophyceae</taxon>
        <taxon>Coleofasciculales</taxon>
        <taxon>Coleofasciculaceae</taxon>
        <taxon>Moorena</taxon>
    </lineage>
</organism>
<dbReference type="InterPro" id="IPR052181">
    <property type="entry name" value="5hmC_binding"/>
</dbReference>
<accession>A0A1D8TYA2</accession>
<feature type="domain" description="EVE" evidence="1">
    <location>
        <begin position="2"/>
        <end position="146"/>
    </location>
</feature>
<evidence type="ECO:0000259" key="1">
    <source>
        <dbReference type="Pfam" id="PF01878"/>
    </source>
</evidence>
<dbReference type="PANTHER" id="PTHR14087">
    <property type="entry name" value="THYMOCYTE NUCLEAR PROTEIN 1"/>
    <property type="match status" value="1"/>
</dbReference>
<dbReference type="Proteomes" id="UP000177870">
    <property type="component" value="Chromosome"/>
</dbReference>
<evidence type="ECO:0000313" key="3">
    <source>
        <dbReference type="Proteomes" id="UP000177870"/>
    </source>
</evidence>
<dbReference type="SUPFAM" id="SSF88697">
    <property type="entry name" value="PUA domain-like"/>
    <property type="match status" value="1"/>
</dbReference>
<name>A0A1D8TYA2_9CYAN</name>